<dbReference type="Pfam" id="PF04087">
    <property type="entry name" value="DUF389"/>
    <property type="match status" value="1"/>
</dbReference>
<gene>
    <name evidence="2" type="ORF">ACFO3U_06225</name>
</gene>
<keyword evidence="3" id="KW-1185">Reference proteome</keyword>
<feature type="transmembrane region" description="Helical" evidence="1">
    <location>
        <begin position="179"/>
        <end position="202"/>
    </location>
</feature>
<feature type="transmembrane region" description="Helical" evidence="1">
    <location>
        <begin position="56"/>
        <end position="77"/>
    </location>
</feature>
<evidence type="ECO:0000313" key="2">
    <source>
        <dbReference type="EMBL" id="MFC4739586.1"/>
    </source>
</evidence>
<feature type="transmembrane region" description="Helical" evidence="1">
    <location>
        <begin position="32"/>
        <end position="50"/>
    </location>
</feature>
<organism evidence="2 3">
    <name type="scientific">Flavobacterium ponti</name>
    <dbReference type="NCBI Taxonomy" id="665133"/>
    <lineage>
        <taxon>Bacteria</taxon>
        <taxon>Pseudomonadati</taxon>
        <taxon>Bacteroidota</taxon>
        <taxon>Flavobacteriia</taxon>
        <taxon>Flavobacteriales</taxon>
        <taxon>Flavobacteriaceae</taxon>
        <taxon>Flavobacterium</taxon>
    </lineage>
</organism>
<feature type="transmembrane region" description="Helical" evidence="1">
    <location>
        <begin position="89"/>
        <end position="106"/>
    </location>
</feature>
<protein>
    <submittedName>
        <fullName evidence="2">TIGR00341 family protein</fullName>
    </submittedName>
</protein>
<proteinExistence type="predicted"/>
<dbReference type="InterPro" id="IPR005240">
    <property type="entry name" value="DUF389"/>
</dbReference>
<evidence type="ECO:0000256" key="1">
    <source>
        <dbReference type="SAM" id="Phobius"/>
    </source>
</evidence>
<dbReference type="Proteomes" id="UP001595885">
    <property type="component" value="Unassembled WGS sequence"/>
</dbReference>
<dbReference type="NCBIfam" id="TIGR00341">
    <property type="entry name" value="TIGR00341 family protein"/>
    <property type="match status" value="1"/>
</dbReference>
<keyword evidence="1" id="KW-0472">Membrane</keyword>
<dbReference type="PANTHER" id="PTHR20992">
    <property type="entry name" value="AT15442P-RELATED"/>
    <property type="match status" value="1"/>
</dbReference>
<accession>A0ABV9P4L6</accession>
<keyword evidence="1" id="KW-1133">Transmembrane helix</keyword>
<dbReference type="RefSeq" id="WP_379739312.1">
    <property type="nucleotide sequence ID" value="NZ_JBHSGW010000004.1"/>
</dbReference>
<sequence>MKIIDKFKLDREKENFRDVIESIYNGVEFKGTNLWVLVFAIFIASLGLNVNSPAVVIGAMLISPLMGPIMGLGLGMAINDLTLLKKAGYNYLFAAGVGLLTSTIYFAISPINDAHSEILARTSPNIYDVLIAFFGGLAGIIATSSKLKGNVIPGVAIATALMPPLCTAGYGLATWQLDYFLGAFYLFLINTVFIALATLITARLLKFPFKVHPDEKEKTRVNRIVYAIAIVTLLPSIYFGYDIVQKNRFQKEANQFVENEAVFPNNFLLKKNIDANSKEITLTYGGLLIKDTAISLLKSKLKNYDLANCNLKIQQGFSYLNETAKNNDKDNLLSNALSEKAKQIELLSYKLDSIYKQNDLSKQIYKEIKAQYPSVENMILQPSTLINDSIQKNVWISNIKLKQKLNAEEKTKVTNWLKVRIGAEQILVNFEN</sequence>
<feature type="transmembrane region" description="Helical" evidence="1">
    <location>
        <begin position="151"/>
        <end position="173"/>
    </location>
</feature>
<feature type="transmembrane region" description="Helical" evidence="1">
    <location>
        <begin position="126"/>
        <end position="144"/>
    </location>
</feature>
<dbReference type="EMBL" id="JBHSGW010000004">
    <property type="protein sequence ID" value="MFC4739586.1"/>
    <property type="molecule type" value="Genomic_DNA"/>
</dbReference>
<name>A0ABV9P4L6_9FLAO</name>
<feature type="transmembrane region" description="Helical" evidence="1">
    <location>
        <begin position="223"/>
        <end position="241"/>
    </location>
</feature>
<reference evidence="3" key="1">
    <citation type="journal article" date="2019" name="Int. J. Syst. Evol. Microbiol.">
        <title>The Global Catalogue of Microorganisms (GCM) 10K type strain sequencing project: providing services to taxonomists for standard genome sequencing and annotation.</title>
        <authorList>
            <consortium name="The Broad Institute Genomics Platform"/>
            <consortium name="The Broad Institute Genome Sequencing Center for Infectious Disease"/>
            <person name="Wu L."/>
            <person name="Ma J."/>
        </authorList>
    </citation>
    <scope>NUCLEOTIDE SEQUENCE [LARGE SCALE GENOMIC DNA]</scope>
    <source>
        <strain evidence="3">CCUG 50349</strain>
    </source>
</reference>
<evidence type="ECO:0000313" key="3">
    <source>
        <dbReference type="Proteomes" id="UP001595885"/>
    </source>
</evidence>
<dbReference type="PANTHER" id="PTHR20992:SF9">
    <property type="entry name" value="AT15442P-RELATED"/>
    <property type="match status" value="1"/>
</dbReference>
<keyword evidence="1" id="KW-0812">Transmembrane</keyword>
<comment type="caution">
    <text evidence="2">The sequence shown here is derived from an EMBL/GenBank/DDBJ whole genome shotgun (WGS) entry which is preliminary data.</text>
</comment>